<proteinExistence type="predicted"/>
<dbReference type="RefSeq" id="WP_418219924.1">
    <property type="nucleotide sequence ID" value="NZ_CP020370.1"/>
</dbReference>
<evidence type="ECO:0000259" key="1">
    <source>
        <dbReference type="Pfam" id="PF02954"/>
    </source>
</evidence>
<keyword evidence="3" id="KW-1185">Reference proteome</keyword>
<protein>
    <recommendedName>
        <fullName evidence="1">DNA binding HTH domain-containing protein</fullName>
    </recommendedName>
</protein>
<reference evidence="2 3" key="1">
    <citation type="submission" date="2017-03" db="EMBL/GenBank/DDBJ databases">
        <title>Complete genome sequence of Candidatus 'Thiodictyon syntrophicum' sp. nov. strain Cad16T, a photolithoautotroph purple sulfur bacterium isolated from an alpine meromictic lake.</title>
        <authorList>
            <person name="Luedin S.M."/>
            <person name="Pothier J.F."/>
            <person name="Danza F."/>
            <person name="Storelli N."/>
            <person name="Wittwer M."/>
            <person name="Tonolla M."/>
        </authorList>
    </citation>
    <scope>NUCLEOTIDE SEQUENCE [LARGE SCALE GENOMIC DNA]</scope>
    <source>
        <strain evidence="2 3">Cad16T</strain>
    </source>
</reference>
<dbReference type="Pfam" id="PF02954">
    <property type="entry name" value="HTH_8"/>
    <property type="match status" value="1"/>
</dbReference>
<dbReference type="AlphaFoldDB" id="A0A2K8U8U6"/>
<name>A0A2K8U8U6_9GAMM</name>
<organism evidence="2 3">
    <name type="scientific">Candidatus Thiodictyon syntrophicum</name>
    <dbReference type="NCBI Taxonomy" id="1166950"/>
    <lineage>
        <taxon>Bacteria</taxon>
        <taxon>Pseudomonadati</taxon>
        <taxon>Pseudomonadota</taxon>
        <taxon>Gammaproteobacteria</taxon>
        <taxon>Chromatiales</taxon>
        <taxon>Chromatiaceae</taxon>
        <taxon>Thiodictyon</taxon>
    </lineage>
</organism>
<dbReference type="EMBL" id="CP020370">
    <property type="protein sequence ID" value="AUB81975.1"/>
    <property type="molecule type" value="Genomic_DNA"/>
</dbReference>
<dbReference type="InterPro" id="IPR002197">
    <property type="entry name" value="HTH_Fis"/>
</dbReference>
<feature type="domain" description="DNA binding HTH" evidence="1">
    <location>
        <begin position="3"/>
        <end position="22"/>
    </location>
</feature>
<dbReference type="Gene3D" id="1.10.10.60">
    <property type="entry name" value="Homeodomain-like"/>
    <property type="match status" value="1"/>
</dbReference>
<evidence type="ECO:0000313" key="3">
    <source>
        <dbReference type="Proteomes" id="UP000232638"/>
    </source>
</evidence>
<dbReference type="InterPro" id="IPR009057">
    <property type="entry name" value="Homeodomain-like_sf"/>
</dbReference>
<dbReference type="GO" id="GO:0043565">
    <property type="term" value="F:sequence-specific DNA binding"/>
    <property type="evidence" value="ECO:0007669"/>
    <property type="project" value="InterPro"/>
</dbReference>
<dbReference type="Proteomes" id="UP000232638">
    <property type="component" value="Chromosome"/>
</dbReference>
<gene>
    <name evidence="2" type="ORF">THSYN_14160</name>
</gene>
<evidence type="ECO:0000313" key="2">
    <source>
        <dbReference type="EMBL" id="AUB81975.1"/>
    </source>
</evidence>
<dbReference type="SUPFAM" id="SSF46689">
    <property type="entry name" value="Homeodomain-like"/>
    <property type="match status" value="1"/>
</dbReference>
<accession>A0A2K8U8U6</accession>
<sequence length="32" mass="3548">MATTAAALGVSRKTLWQKMKRYGIARPQRAAD</sequence>
<dbReference type="KEGG" id="tsy:THSYN_14160"/>